<evidence type="ECO:0000256" key="9">
    <source>
        <dbReference type="SAM" id="Coils"/>
    </source>
</evidence>
<dbReference type="GO" id="GO:0061630">
    <property type="term" value="F:ubiquitin protein ligase activity"/>
    <property type="evidence" value="ECO:0007669"/>
    <property type="project" value="UniProtKB-EC"/>
</dbReference>
<evidence type="ECO:0000259" key="10">
    <source>
        <dbReference type="PROSITE" id="PS50089"/>
    </source>
</evidence>
<evidence type="ECO:0000313" key="11">
    <source>
        <dbReference type="EMBL" id="CAD8204213.1"/>
    </source>
</evidence>
<feature type="coiled-coil region" evidence="9">
    <location>
        <begin position="48"/>
        <end position="135"/>
    </location>
</feature>
<comment type="catalytic activity">
    <reaction evidence="1">
        <text>S-ubiquitinyl-[E2 ubiquitin-conjugating enzyme]-L-cysteine + [acceptor protein]-L-lysine = [E2 ubiquitin-conjugating enzyme]-L-cysteine + N(6)-ubiquitinyl-[acceptor protein]-L-lysine.</text>
        <dbReference type="EC" id="2.3.2.27"/>
    </reaction>
</comment>
<dbReference type="PANTHER" id="PTHR22937:SF65">
    <property type="entry name" value="E3 UBIQUITIN-PROTEIN LIGASE ARK2C"/>
    <property type="match status" value="1"/>
</dbReference>
<evidence type="ECO:0000256" key="6">
    <source>
        <dbReference type="ARBA" id="ARBA00022786"/>
    </source>
</evidence>
<dbReference type="CDD" id="cd16454">
    <property type="entry name" value="RING-H2_PA-TM-RING"/>
    <property type="match status" value="1"/>
</dbReference>
<keyword evidence="3" id="KW-0808">Transferase</keyword>
<accession>A0A8S1XTA7</accession>
<evidence type="ECO:0000256" key="3">
    <source>
        <dbReference type="ARBA" id="ARBA00022679"/>
    </source>
</evidence>
<protein>
    <recommendedName>
        <fullName evidence="2">RING-type E3 ubiquitin transferase</fullName>
        <ecNumber evidence="2">2.3.2.27</ecNumber>
    </recommendedName>
</protein>
<dbReference type="Proteomes" id="UP000689195">
    <property type="component" value="Unassembled WGS sequence"/>
</dbReference>
<evidence type="ECO:0000256" key="8">
    <source>
        <dbReference type="PROSITE-ProRule" id="PRU00175"/>
    </source>
</evidence>
<sequence>MQQSKQFTIRKSTVVQKPKLEAIQQKPVCKILQQTTVQQSQLLENNSNVFNRDELKKLQNENEQLKQLLNNKFQEYDKKITIMSELTKQLENELKKKEDDIDYFVHRIDIKDKEIKLQKELIIKLKNKKKDYKKKFLESQQSNQQQQQQDPFQQLLEMRALLLQFRLTAQVLPILQQQSRLRQYQNQFIDVDNMNYEQLLQLGEQIGTVDNGIAREDIRRIRKRVIQASDNIQGVCPVCQCNMEIGEKYRKLGCNHYYHAKCIKIWLLQHNNCPVCKQTVVIAI</sequence>
<keyword evidence="6" id="KW-0833">Ubl conjugation pathway</keyword>
<comment type="caution">
    <text evidence="11">The sequence shown here is derived from an EMBL/GenBank/DDBJ whole genome shotgun (WGS) entry which is preliminary data.</text>
</comment>
<evidence type="ECO:0000256" key="1">
    <source>
        <dbReference type="ARBA" id="ARBA00000900"/>
    </source>
</evidence>
<organism evidence="11 12">
    <name type="scientific">Paramecium pentaurelia</name>
    <dbReference type="NCBI Taxonomy" id="43138"/>
    <lineage>
        <taxon>Eukaryota</taxon>
        <taxon>Sar</taxon>
        <taxon>Alveolata</taxon>
        <taxon>Ciliophora</taxon>
        <taxon>Intramacronucleata</taxon>
        <taxon>Oligohymenophorea</taxon>
        <taxon>Peniculida</taxon>
        <taxon>Parameciidae</taxon>
        <taxon>Paramecium</taxon>
    </lineage>
</organism>
<dbReference type="EC" id="2.3.2.27" evidence="2"/>
<dbReference type="EMBL" id="CAJJDO010000136">
    <property type="protein sequence ID" value="CAD8204213.1"/>
    <property type="molecule type" value="Genomic_DNA"/>
</dbReference>
<keyword evidence="5 8" id="KW-0863">Zinc-finger</keyword>
<dbReference type="AlphaFoldDB" id="A0A8S1XTA7"/>
<dbReference type="PROSITE" id="PS50089">
    <property type="entry name" value="ZF_RING_2"/>
    <property type="match status" value="1"/>
</dbReference>
<dbReference type="SMART" id="SM00184">
    <property type="entry name" value="RING"/>
    <property type="match status" value="1"/>
</dbReference>
<gene>
    <name evidence="11" type="ORF">PPENT_87.1.T1360094</name>
</gene>
<keyword evidence="4" id="KW-0479">Metal-binding</keyword>
<dbReference type="PANTHER" id="PTHR22937">
    <property type="entry name" value="E3 UBIQUITIN-PROTEIN LIGASE RNF165"/>
    <property type="match status" value="1"/>
</dbReference>
<dbReference type="Pfam" id="PF13639">
    <property type="entry name" value="zf-RING_2"/>
    <property type="match status" value="1"/>
</dbReference>
<reference evidence="11" key="1">
    <citation type="submission" date="2021-01" db="EMBL/GenBank/DDBJ databases">
        <authorList>
            <consortium name="Genoscope - CEA"/>
            <person name="William W."/>
        </authorList>
    </citation>
    <scope>NUCLEOTIDE SEQUENCE</scope>
</reference>
<dbReference type="OrthoDB" id="1302410at2759"/>
<proteinExistence type="predicted"/>
<evidence type="ECO:0000256" key="2">
    <source>
        <dbReference type="ARBA" id="ARBA00012483"/>
    </source>
</evidence>
<feature type="domain" description="RING-type" evidence="10">
    <location>
        <begin position="236"/>
        <end position="277"/>
    </location>
</feature>
<keyword evidence="7" id="KW-0862">Zinc</keyword>
<dbReference type="InterPro" id="IPR001841">
    <property type="entry name" value="Znf_RING"/>
</dbReference>
<evidence type="ECO:0000256" key="4">
    <source>
        <dbReference type="ARBA" id="ARBA00022723"/>
    </source>
</evidence>
<evidence type="ECO:0000313" key="12">
    <source>
        <dbReference type="Proteomes" id="UP000689195"/>
    </source>
</evidence>
<keyword evidence="9" id="KW-0175">Coiled coil</keyword>
<dbReference type="GO" id="GO:0008270">
    <property type="term" value="F:zinc ion binding"/>
    <property type="evidence" value="ECO:0007669"/>
    <property type="project" value="UniProtKB-KW"/>
</dbReference>
<keyword evidence="12" id="KW-1185">Reference proteome</keyword>
<evidence type="ECO:0000256" key="5">
    <source>
        <dbReference type="ARBA" id="ARBA00022771"/>
    </source>
</evidence>
<name>A0A8S1XTA7_9CILI</name>
<dbReference type="InterPro" id="IPR045191">
    <property type="entry name" value="MBR1/2-like"/>
</dbReference>
<evidence type="ECO:0000256" key="7">
    <source>
        <dbReference type="ARBA" id="ARBA00022833"/>
    </source>
</evidence>